<dbReference type="GO" id="GO:0042956">
    <property type="term" value="P:maltodextrin transmembrane transport"/>
    <property type="evidence" value="ECO:0007669"/>
    <property type="project" value="TreeGrafter"/>
</dbReference>
<dbReference type="PROSITE" id="PS01037">
    <property type="entry name" value="SBP_BACTERIAL_1"/>
    <property type="match status" value="1"/>
</dbReference>
<organism evidence="4 5">
    <name type="scientific">Sediminibacillus albus</name>
    <dbReference type="NCBI Taxonomy" id="407036"/>
    <lineage>
        <taxon>Bacteria</taxon>
        <taxon>Bacillati</taxon>
        <taxon>Bacillota</taxon>
        <taxon>Bacilli</taxon>
        <taxon>Bacillales</taxon>
        <taxon>Bacillaceae</taxon>
        <taxon>Sediminibacillus</taxon>
    </lineage>
</organism>
<dbReference type="GO" id="GO:0015768">
    <property type="term" value="P:maltose transport"/>
    <property type="evidence" value="ECO:0007669"/>
    <property type="project" value="TreeGrafter"/>
</dbReference>
<dbReference type="STRING" id="407036.SAMN05216243_3259"/>
<evidence type="ECO:0000313" key="5">
    <source>
        <dbReference type="Proteomes" id="UP000198694"/>
    </source>
</evidence>
<keyword evidence="4" id="KW-0762">Sugar transport</keyword>
<dbReference type="AlphaFoldDB" id="A0A1G9C5G6"/>
<dbReference type="GO" id="GO:0055052">
    <property type="term" value="C:ATP-binding cassette (ABC) transporter complex, substrate-binding subunit-containing"/>
    <property type="evidence" value="ECO:0007669"/>
    <property type="project" value="TreeGrafter"/>
</dbReference>
<proteinExistence type="inferred from homology"/>
<dbReference type="InterPro" id="IPR006059">
    <property type="entry name" value="SBP"/>
</dbReference>
<evidence type="ECO:0000313" key="4">
    <source>
        <dbReference type="EMBL" id="SDK46920.1"/>
    </source>
</evidence>
<comment type="similarity">
    <text evidence="1">Belongs to the bacterial solute-binding protein 1 family.</text>
</comment>
<dbReference type="PANTHER" id="PTHR30061">
    <property type="entry name" value="MALTOSE-BINDING PERIPLASMIC PROTEIN"/>
    <property type="match status" value="1"/>
</dbReference>
<dbReference type="Pfam" id="PF13416">
    <property type="entry name" value="SBP_bac_8"/>
    <property type="match status" value="1"/>
</dbReference>
<dbReference type="InterPro" id="IPR006061">
    <property type="entry name" value="SBP_1_CS"/>
</dbReference>
<name>A0A1G9C5G6_9BACI</name>
<dbReference type="GO" id="GO:1901982">
    <property type="term" value="F:maltose binding"/>
    <property type="evidence" value="ECO:0007669"/>
    <property type="project" value="TreeGrafter"/>
</dbReference>
<keyword evidence="2" id="KW-0813">Transport</keyword>
<reference evidence="4 5" key="1">
    <citation type="submission" date="2016-10" db="EMBL/GenBank/DDBJ databases">
        <authorList>
            <person name="de Groot N.N."/>
        </authorList>
    </citation>
    <scope>NUCLEOTIDE SEQUENCE [LARGE SCALE GENOMIC DNA]</scope>
    <source>
        <strain evidence="4 5">CGMCC 1.6502</strain>
    </source>
</reference>
<dbReference type="SUPFAM" id="SSF53850">
    <property type="entry name" value="Periplasmic binding protein-like II"/>
    <property type="match status" value="1"/>
</dbReference>
<evidence type="ECO:0000256" key="2">
    <source>
        <dbReference type="ARBA" id="ARBA00022448"/>
    </source>
</evidence>
<gene>
    <name evidence="4" type="ORF">SAMN05216243_3259</name>
</gene>
<evidence type="ECO:0000256" key="3">
    <source>
        <dbReference type="ARBA" id="ARBA00022729"/>
    </source>
</evidence>
<evidence type="ECO:0000256" key="1">
    <source>
        <dbReference type="ARBA" id="ARBA00008520"/>
    </source>
</evidence>
<accession>A0A1G9C5G6</accession>
<keyword evidence="5" id="KW-1185">Reference proteome</keyword>
<protein>
    <submittedName>
        <fullName evidence="4">Multiple sugar transport system substrate-binding protein</fullName>
    </submittedName>
</protein>
<dbReference type="EMBL" id="FNFL01000007">
    <property type="protein sequence ID" value="SDK46920.1"/>
    <property type="molecule type" value="Genomic_DNA"/>
</dbReference>
<sequence>MGESLEYRNTKRNKGVLLLKKGLLLSFCLFVVLGLAACSGGSSITEESGTGTTDGKQEILLWHYYTGSEEYLNELLDEFNQSQEDVHVKSEYVPFSDIKKQLSIGSAGGNLPDIIISDTVDNAALASMGVLADITEKVESWQETENFLQSPLQSTVYEEKHYGMPLTSNALGLFYNKGIFEEAGIAPPETWKELKEAAAELTTDERKGLGISAVKSEEATFQFYPFLYSAGGDYQHLASKEANKALSLIKDMLEAGSMSEDILSSTQDDLATKFSAEQLAMMVNGPWMIERLKEANPDMDFGIVPIPKDQKVSSVLGGDNIEITKEANVDASWEFLTWLLAPEQIEGFTRSTGYFPPRQDVLNESDYWKNDEYLKAFIPIMEAAEARGPSPDWPKISEAIQIAIQESLTDSKSVEAALEDAAAKVNELE</sequence>
<dbReference type="Gene3D" id="3.40.190.10">
    <property type="entry name" value="Periplasmic binding protein-like II"/>
    <property type="match status" value="2"/>
</dbReference>
<dbReference type="CDD" id="cd14748">
    <property type="entry name" value="PBP2_UgpB"/>
    <property type="match status" value="1"/>
</dbReference>
<dbReference type="Proteomes" id="UP000198694">
    <property type="component" value="Unassembled WGS sequence"/>
</dbReference>
<dbReference type="PANTHER" id="PTHR30061:SF50">
    <property type="entry name" value="MALTOSE_MALTODEXTRIN-BINDING PERIPLASMIC PROTEIN"/>
    <property type="match status" value="1"/>
</dbReference>
<dbReference type="GO" id="GO:0055085">
    <property type="term" value="P:transmembrane transport"/>
    <property type="evidence" value="ECO:0007669"/>
    <property type="project" value="InterPro"/>
</dbReference>
<keyword evidence="3" id="KW-0732">Signal</keyword>